<comment type="similarity">
    <text evidence="1">In the N-terminal section; belongs to the LXG family.</text>
</comment>
<sequence>MNQKVDLAEIMALAEKIATTRDIVMNDLNTISKHINKFAAMESFTGDSATSVKNYLANVHQIIIASFQQLFIHLHESLERNMDHFQSNVDASESARISSWYLEGLKREFETIFTFLRGHAEESSNIIDSVSPLVYITNPSFSATDMSKETLHQTIHYLNINLDVFANQHIDPQTKELLHHINLLMNELKSRTGEARFVHTRTTSIISLKEMLFLDGGLFPSLLEKVAKDEVLNADEREMLYNFFQNIYLDKNMKEEIEDIATFITGENIDKLKERLNAKVVITKDTLEEEMTNIQAYLYLGNARPSQSYLNNDTRAKLKTYLILLHHYYTTMENNIIVTVDKLEYKKNREDIPSHYLFSALQTAKYNIDEDVMDKQRFREWVFDSENYTVNNYSLSEITYYVGTDAASDRINQPLNEIKDQQATYTSDFLTKKFIGNVFSKVMSTLKAGDAVDIVKSASEYGSVKSELDQKIAVEKILLASSRLNLEFTLSKSHSVPSAGETLDMQLYPTDKTYEMIERWKEVFSSNREIPYLNKLIQTDDWFKIADYLEKIKLKYGSDLTNYIQDGILKDGTMVDDLVKEAD</sequence>
<dbReference type="PROSITE" id="PS51756">
    <property type="entry name" value="LXG"/>
    <property type="match status" value="1"/>
</dbReference>
<keyword evidence="4" id="KW-1185">Reference proteome</keyword>
<dbReference type="EMBL" id="QJJQ01000001">
    <property type="protein sequence ID" value="PXW90142.1"/>
    <property type="molecule type" value="Genomic_DNA"/>
</dbReference>
<dbReference type="InterPro" id="IPR006829">
    <property type="entry name" value="LXG_dom"/>
</dbReference>
<dbReference type="OrthoDB" id="3261089at2"/>
<reference evidence="3 4" key="1">
    <citation type="submission" date="2018-05" db="EMBL/GenBank/DDBJ databases">
        <title>Genomic Encyclopedia of Type Strains, Phase IV (KMG-IV): sequencing the most valuable type-strain genomes for metagenomic binning, comparative biology and taxonomic classification.</title>
        <authorList>
            <person name="Goeker M."/>
        </authorList>
    </citation>
    <scope>NUCLEOTIDE SEQUENCE [LARGE SCALE GENOMIC DNA]</scope>
    <source>
        <strain evidence="3 4">DSM 28556</strain>
    </source>
</reference>
<organism evidence="3 4">
    <name type="scientific">Pseudogracilibacillus auburnensis</name>
    <dbReference type="NCBI Taxonomy" id="1494959"/>
    <lineage>
        <taxon>Bacteria</taxon>
        <taxon>Bacillati</taxon>
        <taxon>Bacillota</taxon>
        <taxon>Bacilli</taxon>
        <taxon>Bacillales</taxon>
        <taxon>Bacillaceae</taxon>
        <taxon>Pseudogracilibacillus</taxon>
    </lineage>
</organism>
<gene>
    <name evidence="3" type="ORF">DFR56_10151</name>
</gene>
<evidence type="ECO:0000313" key="3">
    <source>
        <dbReference type="EMBL" id="PXW90142.1"/>
    </source>
</evidence>
<comment type="caution">
    <text evidence="3">The sequence shown here is derived from an EMBL/GenBank/DDBJ whole genome shotgun (WGS) entry which is preliminary data.</text>
</comment>
<dbReference type="Proteomes" id="UP000247978">
    <property type="component" value="Unassembled WGS sequence"/>
</dbReference>
<feature type="domain" description="LXG" evidence="2">
    <location>
        <begin position="1"/>
        <end position="239"/>
    </location>
</feature>
<evidence type="ECO:0000256" key="1">
    <source>
        <dbReference type="ARBA" id="ARBA00034117"/>
    </source>
</evidence>
<proteinExistence type="inferred from homology"/>
<evidence type="ECO:0000259" key="2">
    <source>
        <dbReference type="PROSITE" id="PS51756"/>
    </source>
</evidence>
<dbReference type="RefSeq" id="WP_110393424.1">
    <property type="nucleotide sequence ID" value="NZ_QJJQ01000001.1"/>
</dbReference>
<protein>
    <submittedName>
        <fullName evidence="3">WXG superfamily protein probably secreted by type VII secretion system</fullName>
    </submittedName>
</protein>
<accession>A0A2V3W7Q2</accession>
<dbReference type="AlphaFoldDB" id="A0A2V3W7Q2"/>
<dbReference type="Pfam" id="PF04740">
    <property type="entry name" value="LXG"/>
    <property type="match status" value="1"/>
</dbReference>
<name>A0A2V3W7Q2_9BACI</name>
<evidence type="ECO:0000313" key="4">
    <source>
        <dbReference type="Proteomes" id="UP000247978"/>
    </source>
</evidence>